<dbReference type="Pfam" id="PF02563">
    <property type="entry name" value="Poly_export"/>
    <property type="match status" value="1"/>
</dbReference>
<dbReference type="EMBL" id="CP036273">
    <property type="protein sequence ID" value="QDU19387.1"/>
    <property type="molecule type" value="Genomic_DNA"/>
</dbReference>
<keyword evidence="5" id="KW-1185">Reference proteome</keyword>
<dbReference type="RefSeq" id="WP_202920696.1">
    <property type="nucleotide sequence ID" value="NZ_CP036273.1"/>
</dbReference>
<sequence precursor="true">MTRPAAALAVLAVALAGGCAGGPQPVADGIPVRRLPAEVLGRPKSGLEPVPLPLLRRQAEPAYRVDRGDVLTVFAEDVLGVRNQIPVQPNPNPTAPTPAAQGYPVTVADDGTLSIPEVPPIPVKGKTLPEVRDAVAKAITVDRKLIIPGKERVSVDLLQKRRVRVLVVRDDLNPGAGGASLLLDADRSDVLEALTRTGGLPGPNGKPEVLIRRGPNVSDQDQLTVRVPLRVPHGLPIALTEADITLGEGDTLHVLARDADDGYTVVGGTGCGSHPLPRDADLRVVEALSRAGCPAPACGWVTVVRKLGCDRTLPIRVDLAEALRDPRENILVQPGDTLVLPAAHGHGGCGSPCGTTCPPHHWFKLPGWLSPLGPRSWPVLGCDDCGDL</sequence>
<evidence type="ECO:0000256" key="2">
    <source>
        <dbReference type="SAM" id="SignalP"/>
    </source>
</evidence>
<reference evidence="4 5" key="1">
    <citation type="submission" date="2019-02" db="EMBL/GenBank/DDBJ databases">
        <title>Deep-cultivation of Planctomycetes and their phenomic and genomic characterization uncovers novel biology.</title>
        <authorList>
            <person name="Wiegand S."/>
            <person name="Jogler M."/>
            <person name="Boedeker C."/>
            <person name="Pinto D."/>
            <person name="Vollmers J."/>
            <person name="Rivas-Marin E."/>
            <person name="Kohn T."/>
            <person name="Peeters S.H."/>
            <person name="Heuer A."/>
            <person name="Rast P."/>
            <person name="Oberbeckmann S."/>
            <person name="Bunk B."/>
            <person name="Jeske O."/>
            <person name="Meyerdierks A."/>
            <person name="Storesund J.E."/>
            <person name="Kallscheuer N."/>
            <person name="Luecker S."/>
            <person name="Lage O.M."/>
            <person name="Pohl T."/>
            <person name="Merkel B.J."/>
            <person name="Hornburger P."/>
            <person name="Mueller R.-W."/>
            <person name="Bruemmer F."/>
            <person name="Labrenz M."/>
            <person name="Spormann A.M."/>
            <person name="Op den Camp H."/>
            <person name="Overmann J."/>
            <person name="Amann R."/>
            <person name="Jetten M.S.M."/>
            <person name="Mascher T."/>
            <person name="Medema M.H."/>
            <person name="Devos D.P."/>
            <person name="Kaster A.-K."/>
            <person name="Ovreas L."/>
            <person name="Rohde M."/>
            <person name="Galperin M.Y."/>
            <person name="Jogler C."/>
        </authorList>
    </citation>
    <scope>NUCLEOTIDE SEQUENCE [LARGE SCALE GENOMIC DNA]</scope>
    <source>
        <strain evidence="4 5">ETA_A1</strain>
    </source>
</reference>
<evidence type="ECO:0000313" key="5">
    <source>
        <dbReference type="Proteomes" id="UP000319576"/>
    </source>
</evidence>
<evidence type="ECO:0000259" key="3">
    <source>
        <dbReference type="Pfam" id="PF02563"/>
    </source>
</evidence>
<evidence type="ECO:0000313" key="4">
    <source>
        <dbReference type="EMBL" id="QDU19387.1"/>
    </source>
</evidence>
<dbReference type="InterPro" id="IPR049712">
    <property type="entry name" value="Poly_export"/>
</dbReference>
<dbReference type="PANTHER" id="PTHR33619">
    <property type="entry name" value="POLYSACCHARIDE EXPORT PROTEIN GFCE-RELATED"/>
    <property type="match status" value="1"/>
</dbReference>
<dbReference type="InterPro" id="IPR003715">
    <property type="entry name" value="Poly_export_N"/>
</dbReference>
<feature type="domain" description="Polysaccharide export protein N-terminal" evidence="3">
    <location>
        <begin position="58"/>
        <end position="143"/>
    </location>
</feature>
<dbReference type="KEGG" id="uli:ETAA1_13110"/>
<feature type="chain" id="PRO_5021996626" evidence="2">
    <location>
        <begin position="17"/>
        <end position="388"/>
    </location>
</feature>
<accession>A0A517XPF5</accession>
<dbReference type="PANTHER" id="PTHR33619:SF3">
    <property type="entry name" value="POLYSACCHARIDE EXPORT PROTEIN GFCE-RELATED"/>
    <property type="match status" value="1"/>
</dbReference>
<dbReference type="PROSITE" id="PS51257">
    <property type="entry name" value="PROKAR_LIPOPROTEIN"/>
    <property type="match status" value="1"/>
</dbReference>
<dbReference type="Proteomes" id="UP000319576">
    <property type="component" value="Chromosome"/>
</dbReference>
<keyword evidence="1 2" id="KW-0732">Signal</keyword>
<proteinExistence type="predicted"/>
<gene>
    <name evidence="4" type="ORF">ETAA1_13110</name>
</gene>
<feature type="signal peptide" evidence="2">
    <location>
        <begin position="1"/>
        <end position="16"/>
    </location>
</feature>
<organism evidence="4 5">
    <name type="scientific">Urbifossiella limnaea</name>
    <dbReference type="NCBI Taxonomy" id="2528023"/>
    <lineage>
        <taxon>Bacteria</taxon>
        <taxon>Pseudomonadati</taxon>
        <taxon>Planctomycetota</taxon>
        <taxon>Planctomycetia</taxon>
        <taxon>Gemmatales</taxon>
        <taxon>Gemmataceae</taxon>
        <taxon>Urbifossiella</taxon>
    </lineage>
</organism>
<name>A0A517XPF5_9BACT</name>
<dbReference type="AlphaFoldDB" id="A0A517XPF5"/>
<evidence type="ECO:0000256" key="1">
    <source>
        <dbReference type="ARBA" id="ARBA00022729"/>
    </source>
</evidence>
<protein>
    <submittedName>
        <fullName evidence="4">Polysaccharide biosynthesis/export protein</fullName>
    </submittedName>
</protein>
<dbReference type="GO" id="GO:0015159">
    <property type="term" value="F:polysaccharide transmembrane transporter activity"/>
    <property type="evidence" value="ECO:0007669"/>
    <property type="project" value="InterPro"/>
</dbReference>